<keyword evidence="8 17" id="KW-0040">ANK repeat</keyword>
<comment type="subunit">
    <text evidence="14">Component of the ankyrin-1 complex in the erythrocyte, composed of ANK1, RHCE, RHAG, SLC4A1, EPB42, GYPA, GYPB and AQP1. Interacts with a number of integral membrane proteins and cytoskeletal proteins. Interacts (via N-terminus) with SPTB/spectrin (beta chain). Also interacts with TTN/titin. Isoform Mu17 interacts with OBSCN isoform 3/obscurin. Interacts with HIF1AN. Interacts (via ANK 1-5 repeats) with RHCE; this interaction mediates the primary membrane attachment site for ANK1. Interacts (via ANK 1-2 repeats) with AQP1 (via the N-terminal). Interacts (via ANK 1-13 repeats) with EPB42. Interacts directly with SLC4A1 (via the cytoplasmic domain); this interaction is mediated by the SLC4A1 Band 3-II and Band 3-III dimers.</text>
</comment>
<evidence type="ECO:0000256" key="16">
    <source>
        <dbReference type="ARBA" id="ARBA00083208"/>
    </source>
</evidence>
<dbReference type="InterPro" id="IPR002110">
    <property type="entry name" value="Ankyrin_rpt"/>
</dbReference>
<evidence type="ECO:0000259" key="20">
    <source>
        <dbReference type="PROSITE" id="PS51145"/>
    </source>
</evidence>
<feature type="domain" description="ZU5" evidence="20">
    <location>
        <begin position="925"/>
        <end position="1080"/>
    </location>
</feature>
<evidence type="ECO:0000256" key="1">
    <source>
        <dbReference type="ARBA" id="ARBA00004245"/>
    </source>
</evidence>
<dbReference type="PANTHER" id="PTHR24123">
    <property type="entry name" value="ANKYRIN REPEAT-CONTAINING"/>
    <property type="match status" value="1"/>
</dbReference>
<feature type="compositionally biased region" description="Polar residues" evidence="18">
    <location>
        <begin position="1515"/>
        <end position="1527"/>
    </location>
</feature>
<dbReference type="GO" id="GO:0014731">
    <property type="term" value="C:spectrin-associated cytoskeleton"/>
    <property type="evidence" value="ECO:0007669"/>
    <property type="project" value="UniProtKB-ARBA"/>
</dbReference>
<dbReference type="InterPro" id="IPR051165">
    <property type="entry name" value="Multifunctional_ANK_Repeat"/>
</dbReference>
<feature type="region of interest" description="Disordered" evidence="18">
    <location>
        <begin position="1706"/>
        <end position="1740"/>
    </location>
</feature>
<dbReference type="PROSITE" id="PS50297">
    <property type="entry name" value="ANK_REP_REGION"/>
    <property type="match status" value="20"/>
</dbReference>
<feature type="region of interest" description="Disordered" evidence="18">
    <location>
        <begin position="897"/>
        <end position="916"/>
    </location>
</feature>
<accession>A0A8J6FL18</accession>
<dbReference type="FunFam" id="2.60.220.30:FF:000002">
    <property type="entry name" value="Ankyrin-3 isoform 2"/>
    <property type="match status" value="1"/>
</dbReference>
<feature type="repeat" description="ANK" evidence="17">
    <location>
        <begin position="266"/>
        <end position="298"/>
    </location>
</feature>
<feature type="repeat" description="ANK" evidence="17">
    <location>
        <begin position="695"/>
        <end position="727"/>
    </location>
</feature>
<dbReference type="Gene3D" id="2.60.40.2660">
    <property type="match status" value="1"/>
</dbReference>
<proteinExistence type="predicted"/>
<keyword evidence="6" id="KW-0677">Repeat</keyword>
<feature type="repeat" description="ANK" evidence="17">
    <location>
        <begin position="138"/>
        <end position="162"/>
    </location>
</feature>
<gene>
    <name evidence="21" type="ORF">GDO78_004906</name>
</gene>
<dbReference type="InterPro" id="IPR036770">
    <property type="entry name" value="Ankyrin_rpt-contain_sf"/>
</dbReference>
<comment type="subcellular location">
    <subcellularLocation>
        <location evidence="1">Cytoplasm</location>
        <location evidence="1">Cytoskeleton</location>
    </subcellularLocation>
    <subcellularLocation>
        <location evidence="3">Membrane</location>
    </subcellularLocation>
    <subcellularLocation>
        <location evidence="2">Sarcoplasmic reticulum</location>
    </subcellularLocation>
</comment>
<keyword evidence="9" id="KW-0472">Membrane</keyword>
<dbReference type="SUPFAM" id="SSF48403">
    <property type="entry name" value="Ankyrin repeat"/>
    <property type="match status" value="2"/>
</dbReference>
<keyword evidence="7" id="KW-0703">Sarcoplasmic reticulum</keyword>
<feature type="repeat" description="ANK" evidence="17">
    <location>
        <begin position="563"/>
        <end position="595"/>
    </location>
</feature>
<evidence type="ECO:0000256" key="5">
    <source>
        <dbReference type="ARBA" id="ARBA00022553"/>
    </source>
</evidence>
<protein>
    <recommendedName>
        <fullName evidence="15">Ankyrin-1</fullName>
    </recommendedName>
    <alternativeName>
        <fullName evidence="16">Erythrocyte ankyrin</fullName>
    </alternativeName>
</protein>
<dbReference type="Pfam" id="PF00791">
    <property type="entry name" value="ZU5"/>
    <property type="match status" value="1"/>
</dbReference>
<dbReference type="Pfam" id="PF00531">
    <property type="entry name" value="Death"/>
    <property type="match status" value="1"/>
</dbReference>
<keyword evidence="22" id="KW-1185">Reference proteome</keyword>
<dbReference type="InterPro" id="IPR000906">
    <property type="entry name" value="ZU5_dom"/>
</dbReference>
<dbReference type="FunFam" id="1.25.40.20:FF:000003">
    <property type="entry name" value="Ankyrin, isoform B"/>
    <property type="match status" value="1"/>
</dbReference>
<dbReference type="PANTHER" id="PTHR24123:SF71">
    <property type="entry name" value="ANKYRIN 1, ERYTHROCYTIC A ISOFORM X1"/>
    <property type="match status" value="1"/>
</dbReference>
<dbReference type="SMART" id="SM00248">
    <property type="entry name" value="ANK"/>
    <property type="match status" value="23"/>
</dbReference>
<dbReference type="InterPro" id="IPR040745">
    <property type="entry name" value="Ankyrin_UPA"/>
</dbReference>
<evidence type="ECO:0000256" key="9">
    <source>
        <dbReference type="ARBA" id="ARBA00023136"/>
    </source>
</evidence>
<feature type="repeat" description="ANK" evidence="17">
    <location>
        <begin position="629"/>
        <end position="661"/>
    </location>
</feature>
<feature type="region of interest" description="Disordered" evidence="18">
    <location>
        <begin position="812"/>
        <end position="832"/>
    </location>
</feature>
<dbReference type="PROSITE" id="PS50088">
    <property type="entry name" value="ANK_REPEAT"/>
    <property type="match status" value="20"/>
</dbReference>
<feature type="repeat" description="ANK" evidence="17">
    <location>
        <begin position="662"/>
        <end position="694"/>
    </location>
</feature>
<reference evidence="21" key="1">
    <citation type="thesis" date="2020" institute="ProQuest LLC" country="789 East Eisenhower Parkway, Ann Arbor, MI, USA">
        <title>Comparative Genomics and Chromosome Evolution.</title>
        <authorList>
            <person name="Mudd A.B."/>
        </authorList>
    </citation>
    <scope>NUCLEOTIDE SEQUENCE</scope>
    <source>
        <strain evidence="21">HN-11 Male</strain>
        <tissue evidence="21">Kidney and liver</tissue>
    </source>
</reference>
<feature type="repeat" description="ANK" evidence="17">
    <location>
        <begin position="530"/>
        <end position="562"/>
    </location>
</feature>
<evidence type="ECO:0000259" key="19">
    <source>
        <dbReference type="PROSITE" id="PS50017"/>
    </source>
</evidence>
<feature type="region of interest" description="Disordered" evidence="18">
    <location>
        <begin position="1500"/>
        <end position="1544"/>
    </location>
</feature>
<feature type="region of interest" description="Disordered" evidence="18">
    <location>
        <begin position="1600"/>
        <end position="1690"/>
    </location>
</feature>
<evidence type="ECO:0000256" key="8">
    <source>
        <dbReference type="ARBA" id="ARBA00023043"/>
    </source>
</evidence>
<dbReference type="GO" id="GO:0016020">
    <property type="term" value="C:membrane"/>
    <property type="evidence" value="ECO:0007669"/>
    <property type="project" value="UniProtKB-SubCell"/>
</dbReference>
<evidence type="ECO:0000256" key="10">
    <source>
        <dbReference type="ARBA" id="ARBA00023212"/>
    </source>
</evidence>
<feature type="compositionally biased region" description="Polar residues" evidence="18">
    <location>
        <begin position="902"/>
        <end position="916"/>
    </location>
</feature>
<evidence type="ECO:0000256" key="12">
    <source>
        <dbReference type="ARBA" id="ARBA00023288"/>
    </source>
</evidence>
<dbReference type="InterPro" id="IPR000488">
    <property type="entry name" value="Death_dom"/>
</dbReference>
<dbReference type="FunFam" id="2.60.220.30:FF:000001">
    <property type="entry name" value="Ankyrin-3 isoform 2"/>
    <property type="match status" value="1"/>
</dbReference>
<name>A0A8J6FL18_ELECQ</name>
<dbReference type="OrthoDB" id="20872at2759"/>
<dbReference type="InterPro" id="IPR011029">
    <property type="entry name" value="DEATH-like_dom_sf"/>
</dbReference>
<evidence type="ECO:0000256" key="15">
    <source>
        <dbReference type="ARBA" id="ARBA00069479"/>
    </source>
</evidence>
<dbReference type="PROSITE" id="PS50017">
    <property type="entry name" value="DEATH_DOMAIN"/>
    <property type="match status" value="1"/>
</dbReference>
<dbReference type="GO" id="GO:0007165">
    <property type="term" value="P:signal transduction"/>
    <property type="evidence" value="ECO:0007669"/>
    <property type="project" value="InterPro"/>
</dbReference>
<dbReference type="GO" id="GO:0071944">
    <property type="term" value="C:cell periphery"/>
    <property type="evidence" value="ECO:0007669"/>
    <property type="project" value="UniProtKB-ARBA"/>
</dbReference>
<evidence type="ECO:0000256" key="3">
    <source>
        <dbReference type="ARBA" id="ARBA00004370"/>
    </source>
</evidence>
<evidence type="ECO:0000256" key="17">
    <source>
        <dbReference type="PROSITE-ProRule" id="PRU00023"/>
    </source>
</evidence>
<dbReference type="CDD" id="cd08805">
    <property type="entry name" value="Death_ank1"/>
    <property type="match status" value="1"/>
</dbReference>
<dbReference type="FunFam" id="1.25.40.20:FF:000002">
    <property type="entry name" value="Ankyrin-2 isoform 2"/>
    <property type="match status" value="1"/>
</dbReference>
<evidence type="ECO:0000313" key="21">
    <source>
        <dbReference type="EMBL" id="KAG9488609.1"/>
    </source>
</evidence>
<feature type="repeat" description="ANK" evidence="17">
    <location>
        <begin position="365"/>
        <end position="397"/>
    </location>
</feature>
<comment type="function">
    <text evidence="13">Component of the ankyrin-1 complex, a multiprotein complex involved in the stability and shape of the erythrocyte membrane. Attaches integral membrane proteins to cytoskeletal elements; binds to the erythrocyte membrane protein band 4.2, to Na-K ATPase, to the lymphocyte membrane protein GP85, and to the cytoskeletal proteins fodrin, tubulin, vimentin and desmin. Erythrocyte ankyrins also link spectrin (beta chain) to the cytoplasmic domain of the erythrocytes anion exchange protein; they retain most or all of these binding functions.</text>
</comment>
<evidence type="ECO:0000256" key="6">
    <source>
        <dbReference type="ARBA" id="ARBA00022737"/>
    </source>
</evidence>
<feature type="domain" description="ZU5" evidence="20">
    <location>
        <begin position="1082"/>
        <end position="1228"/>
    </location>
</feature>
<feature type="repeat" description="ANK" evidence="17">
    <location>
        <begin position="299"/>
        <end position="331"/>
    </location>
</feature>
<evidence type="ECO:0000256" key="11">
    <source>
        <dbReference type="ARBA" id="ARBA00023278"/>
    </source>
</evidence>
<keyword evidence="5" id="KW-0597">Phosphoprotein</keyword>
<dbReference type="SUPFAM" id="SSF47986">
    <property type="entry name" value="DEATH domain"/>
    <property type="match status" value="1"/>
</dbReference>
<keyword evidence="4" id="KW-0963">Cytoplasm</keyword>
<feature type="repeat" description="ANK" evidence="17">
    <location>
        <begin position="464"/>
        <end position="496"/>
    </location>
</feature>
<keyword evidence="11" id="KW-0379">Hydroxylation</keyword>
<evidence type="ECO:0000256" key="2">
    <source>
        <dbReference type="ARBA" id="ARBA00004369"/>
    </source>
</evidence>
<evidence type="ECO:0000256" key="13">
    <source>
        <dbReference type="ARBA" id="ARBA00058177"/>
    </source>
</evidence>
<dbReference type="Gene3D" id="1.10.533.10">
    <property type="entry name" value="Death Domain, Fas"/>
    <property type="match status" value="1"/>
</dbReference>
<evidence type="ECO:0000256" key="4">
    <source>
        <dbReference type="ARBA" id="ARBA00022490"/>
    </source>
</evidence>
<dbReference type="Proteomes" id="UP000770717">
    <property type="component" value="Unassembled WGS sequence"/>
</dbReference>
<dbReference type="GO" id="GO:0016529">
    <property type="term" value="C:sarcoplasmic reticulum"/>
    <property type="evidence" value="ECO:0007669"/>
    <property type="project" value="UniProtKB-SubCell"/>
</dbReference>
<dbReference type="PRINTS" id="PR01415">
    <property type="entry name" value="ANKYRIN"/>
</dbReference>
<dbReference type="SMART" id="SM00218">
    <property type="entry name" value="ZU5"/>
    <property type="match status" value="1"/>
</dbReference>
<feature type="repeat" description="ANK" evidence="17">
    <location>
        <begin position="105"/>
        <end position="137"/>
    </location>
</feature>
<evidence type="ECO:0000256" key="18">
    <source>
        <dbReference type="SAM" id="MobiDB-lite"/>
    </source>
</evidence>
<feature type="repeat" description="ANK" evidence="17">
    <location>
        <begin position="497"/>
        <end position="529"/>
    </location>
</feature>
<feature type="repeat" description="ANK" evidence="17">
    <location>
        <begin position="398"/>
        <end position="430"/>
    </location>
</feature>
<dbReference type="Gene3D" id="2.60.220.30">
    <property type="match status" value="2"/>
</dbReference>
<feature type="repeat" description="ANK" evidence="17">
    <location>
        <begin position="596"/>
        <end position="628"/>
    </location>
</feature>
<feature type="repeat" description="ANK" evidence="17">
    <location>
        <begin position="728"/>
        <end position="760"/>
    </location>
</feature>
<feature type="repeat" description="ANK" evidence="17">
    <location>
        <begin position="200"/>
        <end position="232"/>
    </location>
</feature>
<feature type="repeat" description="ANK" evidence="17">
    <location>
        <begin position="233"/>
        <end position="265"/>
    </location>
</feature>
<feature type="compositionally biased region" description="Basic and acidic residues" evidence="18">
    <location>
        <begin position="1660"/>
        <end position="1669"/>
    </location>
</feature>
<keyword evidence="12" id="KW-0449">Lipoprotein</keyword>
<feature type="domain" description="Death" evidence="19">
    <location>
        <begin position="1417"/>
        <end position="1501"/>
    </location>
</feature>
<feature type="repeat" description="ANK" evidence="17">
    <location>
        <begin position="72"/>
        <end position="104"/>
    </location>
</feature>
<dbReference type="Pfam" id="PF13637">
    <property type="entry name" value="Ank_4"/>
    <property type="match status" value="1"/>
</dbReference>
<evidence type="ECO:0000256" key="7">
    <source>
        <dbReference type="ARBA" id="ARBA00022951"/>
    </source>
</evidence>
<dbReference type="SMART" id="SM00005">
    <property type="entry name" value="DEATH"/>
    <property type="match status" value="1"/>
</dbReference>
<dbReference type="Pfam" id="PF17809">
    <property type="entry name" value="UPA_2"/>
    <property type="match status" value="1"/>
</dbReference>
<dbReference type="Pfam" id="PF00023">
    <property type="entry name" value="Ank"/>
    <property type="match status" value="2"/>
</dbReference>
<dbReference type="FunFam" id="1.10.533.10:FF:000010">
    <property type="entry name" value="Ankyrin 1"/>
    <property type="match status" value="1"/>
</dbReference>
<dbReference type="Gene3D" id="1.25.40.20">
    <property type="entry name" value="Ankyrin repeat-containing domain"/>
    <property type="match status" value="3"/>
</dbReference>
<keyword evidence="10" id="KW-0206">Cytoskeleton</keyword>
<dbReference type="PROSITE" id="PS51145">
    <property type="entry name" value="ZU5"/>
    <property type="match status" value="2"/>
</dbReference>
<evidence type="ECO:0000313" key="22">
    <source>
        <dbReference type="Proteomes" id="UP000770717"/>
    </source>
</evidence>
<dbReference type="EMBL" id="WNTK01000002">
    <property type="protein sequence ID" value="KAG9488609.1"/>
    <property type="molecule type" value="Genomic_DNA"/>
</dbReference>
<feature type="repeat" description="ANK" evidence="17">
    <location>
        <begin position="431"/>
        <end position="463"/>
    </location>
</feature>
<dbReference type="FunFam" id="2.60.40.2660:FF:000002">
    <property type="entry name" value="Ankyrin-1 isoform B"/>
    <property type="match status" value="1"/>
</dbReference>
<dbReference type="FunFam" id="1.25.40.20:FF:000001">
    <property type="entry name" value="Ankyrin-2 isoform 2"/>
    <property type="match status" value="1"/>
</dbReference>
<comment type="caution">
    <text evidence="21">The sequence shown here is derived from an EMBL/GenBank/DDBJ whole genome shotgun (WGS) entry which is preliminary data.</text>
</comment>
<feature type="repeat" description="ANK" evidence="17">
    <location>
        <begin position="332"/>
        <end position="364"/>
    </location>
</feature>
<sequence length="1807" mass="197819">MLIKADAATSFLRAARAGNLDKALEHLRNGVDINTCNQNGLNALHLSSKEGHLKMVSELLHKEIVLETTTKKGNTALHIAALAGQEDVVRELVNYGANVNSQSQKGFTPLYMAAQENHLPVVKFLLENGANQNLATEDGFTPLAVALQQGHENVVAHLISYGMKGKVRLPALHIAARNDDTRTAAVLLQNDPNADVLSKTGFTPLHIAAHYENLNVAQLLLNRGANVNFTPQNGISALHIASRRGNVIMVRLLLDRGAQIDALTKDELTPLHCAVRNGHVRISEILLDHGAPIQAKTKNGLSPIHMASQGDHLDCVRLLLQYQAQIDDITLDHLTPLHVAAHCGHHRVAKLLLDKGAKPNARALNGFTPLHIACKKSHIRVMDLLLKSGASIDAVTESGLTPLHVAAFMGHLPIVKTLLQRGASPNVFSVKVETPLHMAARANHTDVAEFLIQNKAKVNARAKDDQTPLHCAARSGHLDMVRLLVSNGAHPDPPTTAGHTPLHLSARGGHTQTAELLLDNQAAHTSMTKKGFTPLHVAAKYGKIQIAELLLERGAHSNSAGKTGLTPLHVAVYHNHLNIVRLLLNKGASPHCTARNGYTPLHMAVKQRSVDTARALLQFGATCNSQSLQGVTPLHLAAQEGHADMVTLLLSKQGNVHIGNKSSLTPLHLACQEGHLNVAEILVSHDAAASAETRMGFTPLHVSCHYGNIKIVKFLLQHQANVNATTKLGFTPLHQAAQQGHTDIVTLLLKNGACPNQASMNGITPLAIAKRLGYISVTDVLSLVTDGPLTQLANERHRMSFPETVDEMLDVSEDEGEEPPDFRPPHTGLREHDEDTDMEFLPKLDQLVGSPAIPIIPRVTPESVILKKDEDEPVNTAKISSIVTTQRIHKKLSRELDDESLIPSSPATETSDNISPVASPVHTGFLVSFMVDARGGSMRGSRHNGLRVIIPPRTCAAPTRITCRLVKPQKLNCPPPMGEEEGLTSRIIALGPTGAQFLSPVVVEIPHFSSVGRGDRELVILRSDNGSVWKEHQNRYGKEYLEEALSGMDEELESEEELHKKRLCRIVTTDFPLYFVVMSRVCQDCELIGPEGGVLKSRLVPQVQATFPPTAVTKKVKLSLQAQCVPDDLVSRLLGNQATFGPICTVEPRRRKFHRPIGLRIPLPPSWKDSPRDSGEGDTTSLRLLCSVTGGTAPAQWEDITGTTKLVYANECANFTTNVSARFWLSDCPRTAEAVSFSTQLYKELSAVPYTARFVVFAKMSDGREGRLRCYCMTGDKLEKTLEQHENFTEVARSRDIEVMDGTQLFVELSGNLVPLKKATQQRSFTFQAFKENRLALPIKVRDSSREPCGSLSFLRKSMKYEPSQQVLCHLNVTMPQYTQGPGSLDRRRTLTPLALRERYSLLNDSTRGSLGGTDRFDMKMAVISEHLGLSWAELARELQFEMDDINRIRVENPNSLLEQSAALLHLWASRQGSNAKLEDLYTALRNIDRNEIVTMLEGSARQSRSLQGDRRYTNSDGSISPSQRNGTVPWGSSPGNPMTQDELLSPASLNYSLPSPLRLEPYWSEASILDGVPMATAEPDGVLDLPDLPLWASGLSPSLVAPEDSSLDCSKAEDEWDAAPRPSSGSPDLDEEETEAGGPERVQARITETPTACRVTGGKVERVLEWRADAPSPSSPRRSPHQDNGAPLPYEELHPTFKGSARIRVTQQSTVHSKTRLGRGNEVPDIPGEQVTEEEFTDEQGNIVTKKIVRKVLRRVGPPGSTELGDNEDLIIEGTLQEPEELESETPNYLKYAVLHRENYTSSTSY</sequence>
<evidence type="ECO:0000256" key="14">
    <source>
        <dbReference type="ARBA" id="ARBA00061944"/>
    </source>
</evidence>
<feature type="compositionally biased region" description="Basic and acidic residues" evidence="18">
    <location>
        <begin position="820"/>
        <end position="832"/>
    </location>
</feature>
<dbReference type="Pfam" id="PF12796">
    <property type="entry name" value="Ank_2"/>
    <property type="match status" value="8"/>
</dbReference>
<organism evidence="21 22">
    <name type="scientific">Eleutherodactylus coqui</name>
    <name type="common">Puerto Rican coqui</name>
    <dbReference type="NCBI Taxonomy" id="57060"/>
    <lineage>
        <taxon>Eukaryota</taxon>
        <taxon>Metazoa</taxon>
        <taxon>Chordata</taxon>
        <taxon>Craniata</taxon>
        <taxon>Vertebrata</taxon>
        <taxon>Euteleostomi</taxon>
        <taxon>Amphibia</taxon>
        <taxon>Batrachia</taxon>
        <taxon>Anura</taxon>
        <taxon>Neobatrachia</taxon>
        <taxon>Hyloidea</taxon>
        <taxon>Eleutherodactylidae</taxon>
        <taxon>Eleutherodactylinae</taxon>
        <taxon>Eleutherodactylus</taxon>
        <taxon>Eleutherodactylus</taxon>
    </lineage>
</organism>